<name>A0A197JF29_9FUNG</name>
<dbReference type="Proteomes" id="UP000078512">
    <property type="component" value="Unassembled WGS sequence"/>
</dbReference>
<evidence type="ECO:0000313" key="2">
    <source>
        <dbReference type="EMBL" id="OAQ23029.1"/>
    </source>
</evidence>
<dbReference type="InterPro" id="IPR006597">
    <property type="entry name" value="Sel1-like"/>
</dbReference>
<evidence type="ECO:0008006" key="4">
    <source>
        <dbReference type="Google" id="ProtNLM"/>
    </source>
</evidence>
<dbReference type="EMBL" id="KV442132">
    <property type="protein sequence ID" value="OAQ23029.1"/>
    <property type="molecule type" value="Genomic_DNA"/>
</dbReference>
<accession>A0A197JF29</accession>
<gene>
    <name evidence="2" type="ORF">K457DRAFT_1911309</name>
</gene>
<protein>
    <recommendedName>
        <fullName evidence="4">HCP-like protein</fullName>
    </recommendedName>
</protein>
<dbReference type="InterPro" id="IPR011990">
    <property type="entry name" value="TPR-like_helical_dom_sf"/>
</dbReference>
<proteinExistence type="inferred from homology"/>
<evidence type="ECO:0000256" key="1">
    <source>
        <dbReference type="ARBA" id="ARBA00038101"/>
    </source>
</evidence>
<dbReference type="InterPro" id="IPR050767">
    <property type="entry name" value="Sel1_AlgK"/>
</dbReference>
<dbReference type="AlphaFoldDB" id="A0A197JF29"/>
<dbReference type="SMART" id="SM00671">
    <property type="entry name" value="SEL1"/>
    <property type="match status" value="2"/>
</dbReference>
<dbReference type="Pfam" id="PF08238">
    <property type="entry name" value="Sel1"/>
    <property type="match status" value="3"/>
</dbReference>
<evidence type="ECO:0000313" key="3">
    <source>
        <dbReference type="Proteomes" id="UP000078512"/>
    </source>
</evidence>
<organism evidence="2 3">
    <name type="scientific">Linnemannia elongata AG-77</name>
    <dbReference type="NCBI Taxonomy" id="1314771"/>
    <lineage>
        <taxon>Eukaryota</taxon>
        <taxon>Fungi</taxon>
        <taxon>Fungi incertae sedis</taxon>
        <taxon>Mucoromycota</taxon>
        <taxon>Mortierellomycotina</taxon>
        <taxon>Mortierellomycetes</taxon>
        <taxon>Mortierellales</taxon>
        <taxon>Mortierellaceae</taxon>
        <taxon>Linnemannia</taxon>
    </lineage>
</organism>
<dbReference type="OrthoDB" id="272077at2759"/>
<sequence length="349" mass="39205">MFQGDTPQAQFQAFHSVDKSILPSTVSIATTKAAIHVDTQLEPKTQKEIVLWNDILQAFKNVDLSSVSQDCRHDIHNSGSDHEYYSIDHGILYPQIQQQDPVLQPSLTYESTMTVDVASSWNAPTRFSSSSTFSAPPLTTFTTRSTAINNTDETTMTHLSHCGIGRSTTNRQENPAPPIQTMATKVRGEDHKWQRLRSPWSTSALCTSNDMAPQYYARAKTWYLKAVEQRHAFSQYSIGVSTPTANMFLKITYRQWIGSSRTPNKDMLGLSTVSAFSTTAAKYSRGMPRDYKQAMRWLLKAAQQENDVAEFNICLLYNNGQGVPQDYIKTPGQFSKAANQGHDGENWRL</sequence>
<dbReference type="SUPFAM" id="SSF81901">
    <property type="entry name" value="HCP-like"/>
    <property type="match status" value="1"/>
</dbReference>
<dbReference type="Gene3D" id="1.25.40.10">
    <property type="entry name" value="Tetratricopeptide repeat domain"/>
    <property type="match status" value="1"/>
</dbReference>
<comment type="similarity">
    <text evidence="1">Belongs to the sel-1 family.</text>
</comment>
<dbReference type="PANTHER" id="PTHR11102:SF160">
    <property type="entry name" value="ERAD-ASSOCIATED E3 UBIQUITIN-PROTEIN LIGASE COMPONENT HRD3"/>
    <property type="match status" value="1"/>
</dbReference>
<dbReference type="STRING" id="1314771.A0A197JF29"/>
<dbReference type="PANTHER" id="PTHR11102">
    <property type="entry name" value="SEL-1-LIKE PROTEIN"/>
    <property type="match status" value="1"/>
</dbReference>
<keyword evidence="3" id="KW-1185">Reference proteome</keyword>
<reference evidence="2 3" key="1">
    <citation type="submission" date="2016-05" db="EMBL/GenBank/DDBJ databases">
        <title>Genome sequencing reveals origins of a unique bacterial endosymbiosis in the earliest lineages of terrestrial Fungi.</title>
        <authorList>
            <consortium name="DOE Joint Genome Institute"/>
            <person name="Uehling J."/>
            <person name="Gryganskyi A."/>
            <person name="Hameed K."/>
            <person name="Tschaplinski T."/>
            <person name="Misztal P."/>
            <person name="Wu S."/>
            <person name="Desiro A."/>
            <person name="Vande Pol N."/>
            <person name="Du Z.-Y."/>
            <person name="Zienkiewicz A."/>
            <person name="Zienkiewicz K."/>
            <person name="Morin E."/>
            <person name="Tisserant E."/>
            <person name="Splivallo R."/>
            <person name="Hainaut M."/>
            <person name="Henrissat B."/>
            <person name="Ohm R."/>
            <person name="Kuo A."/>
            <person name="Yan J."/>
            <person name="Lipzen A."/>
            <person name="Nolan M."/>
            <person name="Labutti K."/>
            <person name="Barry K."/>
            <person name="Goldstein A."/>
            <person name="Labbe J."/>
            <person name="Schadt C."/>
            <person name="Tuskan G."/>
            <person name="Grigoriev I."/>
            <person name="Martin F."/>
            <person name="Vilgalys R."/>
            <person name="Bonito G."/>
        </authorList>
    </citation>
    <scope>NUCLEOTIDE SEQUENCE [LARGE SCALE GENOMIC DNA]</scope>
    <source>
        <strain evidence="2 3">AG-77</strain>
    </source>
</reference>